<dbReference type="Proteomes" id="UP000760860">
    <property type="component" value="Unassembled WGS sequence"/>
</dbReference>
<dbReference type="InterPro" id="IPR023780">
    <property type="entry name" value="Chromo_domain"/>
</dbReference>
<dbReference type="InterPro" id="IPR012337">
    <property type="entry name" value="RNaseH-like_sf"/>
</dbReference>
<feature type="domain" description="Chromo" evidence="2">
    <location>
        <begin position="483"/>
        <end position="542"/>
    </location>
</feature>
<dbReference type="AlphaFoldDB" id="A0A8T1AHV2"/>
<dbReference type="Gene3D" id="2.40.50.40">
    <property type="match status" value="1"/>
</dbReference>
<evidence type="ECO:0000313" key="4">
    <source>
        <dbReference type="EMBL" id="KAG2881140.1"/>
    </source>
</evidence>
<evidence type="ECO:0000313" key="3">
    <source>
        <dbReference type="EMBL" id="KAG2821819.1"/>
    </source>
</evidence>
<evidence type="ECO:0000313" key="6">
    <source>
        <dbReference type="EMBL" id="KAG3212458.1"/>
    </source>
</evidence>
<dbReference type="Gene3D" id="3.30.420.10">
    <property type="entry name" value="Ribonuclease H-like superfamily/Ribonuclease H"/>
    <property type="match status" value="1"/>
</dbReference>
<dbReference type="InterPro" id="IPR016197">
    <property type="entry name" value="Chromo-like_dom_sf"/>
</dbReference>
<dbReference type="PANTHER" id="PTHR48475">
    <property type="entry name" value="RIBONUCLEASE H"/>
    <property type="match status" value="1"/>
</dbReference>
<dbReference type="GO" id="GO:0004523">
    <property type="term" value="F:RNA-DNA hybrid ribonuclease activity"/>
    <property type="evidence" value="ECO:0007669"/>
    <property type="project" value="InterPro"/>
</dbReference>
<organism evidence="4 7">
    <name type="scientific">Phytophthora cactorum</name>
    <dbReference type="NCBI Taxonomy" id="29920"/>
    <lineage>
        <taxon>Eukaryota</taxon>
        <taxon>Sar</taxon>
        <taxon>Stramenopiles</taxon>
        <taxon>Oomycota</taxon>
        <taxon>Peronosporomycetes</taxon>
        <taxon>Peronosporales</taxon>
        <taxon>Peronosporaceae</taxon>
        <taxon>Phytophthora</taxon>
    </lineage>
</organism>
<evidence type="ECO:0000313" key="7">
    <source>
        <dbReference type="Proteomes" id="UP000774804"/>
    </source>
</evidence>
<dbReference type="SMART" id="SM00298">
    <property type="entry name" value="CHROMO"/>
    <property type="match status" value="1"/>
</dbReference>
<dbReference type="GO" id="GO:0003676">
    <property type="term" value="F:nucleic acid binding"/>
    <property type="evidence" value="ECO:0007669"/>
    <property type="project" value="InterPro"/>
</dbReference>
<feature type="region of interest" description="Disordered" evidence="1">
    <location>
        <begin position="1"/>
        <end position="21"/>
    </location>
</feature>
<evidence type="ECO:0000256" key="1">
    <source>
        <dbReference type="SAM" id="MobiDB-lite"/>
    </source>
</evidence>
<dbReference type="EMBL" id="RCMV01000835">
    <property type="protein sequence ID" value="KAG3212458.1"/>
    <property type="molecule type" value="Genomic_DNA"/>
</dbReference>
<accession>A0A8T1AHV2</accession>
<feature type="region of interest" description="Disordered" evidence="1">
    <location>
        <begin position="414"/>
        <end position="445"/>
    </location>
</feature>
<dbReference type="Proteomes" id="UP000774804">
    <property type="component" value="Unassembled WGS sequence"/>
</dbReference>
<sequence>MNVVQPATNVRLDSSDDTGAPDQVTITLEGICPYDEPPTLCSMIISSEDSATGPEVQDTTDETIVPVLRVHSEFSGDTGVSAPVTATPGGIRPGNRVPTSRAANIAIADSSVSTHMLKAMPTEMNPALSIRLECGVDSGTTETATVTLDETCVSVAHVSSVTDSVDLQESLPPLAAQSKYVPTVRTNPYLLYAKLPRDYRGFVMSFYGSAKTGKYGGYGSCSWILWRLPEWKIVIAANAYLSSTTINLAEYTGMNNGVKTAIAHGAKDLVIVGDSRLAIQQSLGVIACRQESLLALLNVHKELTTKLRSVKYRHIVRECNAAANSLATEALESKVSRVVLVETRKSELVALNRIQEVIYEPGISEVRPRESEHCVHVLTGNEACQQKTIETFMRDGISSDCSDYDNIAVMTRRQPKTRKHDKIADEPSFHCPKASLGPDNAAEQPPWSRFEAGRRVWLYMERGKPGLTKNLAHRWYGPFRIKRQVESILDDRTPMATSTQRSGREFEVKWVGNDEPTWEPASNLSCCGLLYDYLCAEMCERR</sequence>
<evidence type="ECO:0000313" key="5">
    <source>
        <dbReference type="EMBL" id="KAG2960533.1"/>
    </source>
</evidence>
<feature type="compositionally biased region" description="Polar residues" evidence="1">
    <location>
        <begin position="1"/>
        <end position="12"/>
    </location>
</feature>
<dbReference type="InterPro" id="IPR000953">
    <property type="entry name" value="Chromo/chromo_shadow_dom"/>
</dbReference>
<dbReference type="Pfam" id="PF13456">
    <property type="entry name" value="RVT_3"/>
    <property type="match status" value="1"/>
</dbReference>
<comment type="caution">
    <text evidence="4">The sequence shown here is derived from an EMBL/GenBank/DDBJ whole genome shotgun (WGS) entry which is preliminary data.</text>
</comment>
<dbReference type="InterPro" id="IPR036397">
    <property type="entry name" value="RNaseH_sf"/>
</dbReference>
<dbReference type="EMBL" id="RCMG01001692">
    <property type="protein sequence ID" value="KAG2821819.1"/>
    <property type="molecule type" value="Genomic_DNA"/>
</dbReference>
<dbReference type="EMBL" id="RCMI01001792">
    <property type="protein sequence ID" value="KAG2881140.1"/>
    <property type="molecule type" value="Genomic_DNA"/>
</dbReference>
<dbReference type="VEuPathDB" id="FungiDB:PC110_g10501"/>
<protein>
    <recommendedName>
        <fullName evidence="2">Chromo domain-containing protein</fullName>
    </recommendedName>
</protein>
<dbReference type="PANTHER" id="PTHR48475:SF1">
    <property type="entry name" value="RNASE H TYPE-1 DOMAIN-CONTAINING PROTEIN"/>
    <property type="match status" value="1"/>
</dbReference>
<dbReference type="InterPro" id="IPR002156">
    <property type="entry name" value="RNaseH_domain"/>
</dbReference>
<dbReference type="VEuPathDB" id="FungiDB:PC110_g21129"/>
<dbReference type="SUPFAM" id="SSF54160">
    <property type="entry name" value="Chromo domain-like"/>
    <property type="match status" value="1"/>
</dbReference>
<dbReference type="SUPFAM" id="SSF53098">
    <property type="entry name" value="Ribonuclease H-like"/>
    <property type="match status" value="1"/>
</dbReference>
<dbReference type="Pfam" id="PF00385">
    <property type="entry name" value="Chromo"/>
    <property type="match status" value="1"/>
</dbReference>
<dbReference type="EMBL" id="RCML01001759">
    <property type="protein sequence ID" value="KAG2960533.1"/>
    <property type="molecule type" value="Genomic_DNA"/>
</dbReference>
<gene>
    <name evidence="3" type="ORF">PC113_g22415</name>
    <name evidence="4" type="ORF">PC115_g22306</name>
    <name evidence="5" type="ORF">PC118_g22460</name>
    <name evidence="6" type="ORF">PC129_g16582</name>
</gene>
<reference evidence="4" key="1">
    <citation type="submission" date="2018-10" db="EMBL/GenBank/DDBJ databases">
        <title>Effector identification in a new, highly contiguous assembly of the strawberry crown rot pathogen Phytophthora cactorum.</title>
        <authorList>
            <person name="Armitage A.D."/>
            <person name="Nellist C.F."/>
            <person name="Bates H."/>
            <person name="Vickerstaff R.J."/>
            <person name="Harrison R.J."/>
        </authorList>
    </citation>
    <scope>NUCLEOTIDE SEQUENCE</scope>
    <source>
        <strain evidence="3">15-7</strain>
        <strain evidence="4">4032</strain>
        <strain evidence="5">P415</strain>
        <strain evidence="6">P421</strain>
    </source>
</reference>
<dbReference type="CDD" id="cd00024">
    <property type="entry name" value="CD_CSD"/>
    <property type="match status" value="1"/>
</dbReference>
<feature type="region of interest" description="Disordered" evidence="1">
    <location>
        <begin position="76"/>
        <end position="97"/>
    </location>
</feature>
<dbReference type="Proteomes" id="UP000697107">
    <property type="component" value="Unassembled WGS sequence"/>
</dbReference>
<dbReference type="Proteomes" id="UP000735874">
    <property type="component" value="Unassembled WGS sequence"/>
</dbReference>
<proteinExistence type="predicted"/>
<evidence type="ECO:0000259" key="2">
    <source>
        <dbReference type="PROSITE" id="PS50013"/>
    </source>
</evidence>
<name>A0A8T1AHV2_9STRA</name>
<dbReference type="PROSITE" id="PS50013">
    <property type="entry name" value="CHROMO_2"/>
    <property type="match status" value="1"/>
</dbReference>